<name>A0A913Z7U0_PATMI</name>
<dbReference type="EnsemblMetazoa" id="XM_038191143.1">
    <property type="protein sequence ID" value="XP_038047071.1"/>
    <property type="gene ID" value="LOC119721206"/>
</dbReference>
<evidence type="ECO:0000313" key="2">
    <source>
        <dbReference type="Proteomes" id="UP000887568"/>
    </source>
</evidence>
<reference evidence="1" key="1">
    <citation type="submission" date="2022-11" db="UniProtKB">
        <authorList>
            <consortium name="EnsemblMetazoa"/>
        </authorList>
    </citation>
    <scope>IDENTIFICATION</scope>
</reference>
<protein>
    <submittedName>
        <fullName evidence="1">Uncharacterized protein</fullName>
    </submittedName>
</protein>
<evidence type="ECO:0000313" key="1">
    <source>
        <dbReference type="EnsemblMetazoa" id="XP_038047071.1"/>
    </source>
</evidence>
<sequence length="102" mass="11551">MAIKDRLDEPGNYKLSSAECYSPTLSTAEEKEKQILQCLLEEEEISSAFWELIRLKRSLSLGVSVGIFHTIAFLDRNSAFQLFKIWKEPPSDDEVPVVLSSS</sequence>
<dbReference type="AlphaFoldDB" id="A0A913Z7U0"/>
<dbReference type="Proteomes" id="UP000887568">
    <property type="component" value="Unplaced"/>
</dbReference>
<proteinExistence type="predicted"/>
<accession>A0A913Z7U0</accession>
<dbReference type="RefSeq" id="XP_038047071.1">
    <property type="nucleotide sequence ID" value="XM_038191143.1"/>
</dbReference>
<dbReference type="GeneID" id="119721206"/>
<organism evidence="1 2">
    <name type="scientific">Patiria miniata</name>
    <name type="common">Bat star</name>
    <name type="synonym">Asterina miniata</name>
    <dbReference type="NCBI Taxonomy" id="46514"/>
    <lineage>
        <taxon>Eukaryota</taxon>
        <taxon>Metazoa</taxon>
        <taxon>Echinodermata</taxon>
        <taxon>Eleutherozoa</taxon>
        <taxon>Asterozoa</taxon>
        <taxon>Asteroidea</taxon>
        <taxon>Valvatacea</taxon>
        <taxon>Valvatida</taxon>
        <taxon>Asterinidae</taxon>
        <taxon>Patiria</taxon>
    </lineage>
</organism>
<keyword evidence="2" id="KW-1185">Reference proteome</keyword>